<proteinExistence type="predicted"/>
<organism evidence="1 2">
    <name type="scientific">Streptomyces capoamus</name>
    <dbReference type="NCBI Taxonomy" id="68183"/>
    <lineage>
        <taxon>Bacteria</taxon>
        <taxon>Bacillati</taxon>
        <taxon>Actinomycetota</taxon>
        <taxon>Actinomycetes</taxon>
        <taxon>Kitasatosporales</taxon>
        <taxon>Streptomycetaceae</taxon>
        <taxon>Streptomyces</taxon>
    </lineage>
</organism>
<dbReference type="Proteomes" id="UP000619355">
    <property type="component" value="Unassembled WGS sequence"/>
</dbReference>
<comment type="caution">
    <text evidence="1">The sequence shown here is derived from an EMBL/GenBank/DDBJ whole genome shotgun (WGS) entry which is preliminary data.</text>
</comment>
<sequence>MERVLLELRLREGVPLSLLKEDGLAASRRALADGLLQEGPYAQGRAVLTLRGRLLADAVVRDLVD</sequence>
<keyword evidence="2" id="KW-1185">Reference proteome</keyword>
<evidence type="ECO:0000313" key="1">
    <source>
        <dbReference type="EMBL" id="GHG59588.1"/>
    </source>
</evidence>
<dbReference type="AlphaFoldDB" id="A0A919KDI3"/>
<gene>
    <name evidence="1" type="ORF">GCM10018980_47540</name>
</gene>
<evidence type="ECO:0008006" key="3">
    <source>
        <dbReference type="Google" id="ProtNLM"/>
    </source>
</evidence>
<protein>
    <recommendedName>
        <fullName evidence="3">Coproporphyrinogen III oxidase</fullName>
    </recommendedName>
</protein>
<evidence type="ECO:0000313" key="2">
    <source>
        <dbReference type="Proteomes" id="UP000619355"/>
    </source>
</evidence>
<reference evidence="2" key="1">
    <citation type="journal article" date="2019" name="Int. J. Syst. Evol. Microbiol.">
        <title>The Global Catalogue of Microorganisms (GCM) 10K type strain sequencing project: providing services to taxonomists for standard genome sequencing and annotation.</title>
        <authorList>
            <consortium name="The Broad Institute Genomics Platform"/>
            <consortium name="The Broad Institute Genome Sequencing Center for Infectious Disease"/>
            <person name="Wu L."/>
            <person name="Ma J."/>
        </authorList>
    </citation>
    <scope>NUCLEOTIDE SEQUENCE [LARGE SCALE GENOMIC DNA]</scope>
    <source>
        <strain evidence="2">JCM 4253</strain>
    </source>
</reference>
<dbReference type="EMBL" id="BNBF01000015">
    <property type="protein sequence ID" value="GHG59588.1"/>
    <property type="molecule type" value="Genomic_DNA"/>
</dbReference>
<accession>A0A919KDI3</accession>
<name>A0A919KDI3_9ACTN</name>